<proteinExistence type="predicted"/>
<feature type="compositionally biased region" description="Polar residues" evidence="1">
    <location>
        <begin position="8"/>
        <end position="19"/>
    </location>
</feature>
<dbReference type="STRING" id="1075417.SAMN05421823_102206"/>
<evidence type="ECO:0000256" key="1">
    <source>
        <dbReference type="SAM" id="MobiDB-lite"/>
    </source>
</evidence>
<evidence type="ECO:0000313" key="3">
    <source>
        <dbReference type="Proteomes" id="UP000198510"/>
    </source>
</evidence>
<gene>
    <name evidence="2" type="ORF">SAMN05421823_102206</name>
</gene>
<dbReference type="AlphaFoldDB" id="A0A1G9A9W4"/>
<keyword evidence="3" id="KW-1185">Reference proteome</keyword>
<feature type="region of interest" description="Disordered" evidence="1">
    <location>
        <begin position="1"/>
        <end position="20"/>
    </location>
</feature>
<accession>A0A1G9A9W4</accession>
<reference evidence="2 3" key="1">
    <citation type="submission" date="2016-10" db="EMBL/GenBank/DDBJ databases">
        <authorList>
            <person name="de Groot N.N."/>
        </authorList>
    </citation>
    <scope>NUCLEOTIDE SEQUENCE [LARGE SCALE GENOMIC DNA]</scope>
    <source>
        <strain evidence="2 3">DSM 25186</strain>
    </source>
</reference>
<dbReference type="EMBL" id="FNFO01000002">
    <property type="protein sequence ID" value="SDK23395.1"/>
    <property type="molecule type" value="Genomic_DNA"/>
</dbReference>
<organism evidence="2 3">
    <name type="scientific">Catalinimonas alkaloidigena</name>
    <dbReference type="NCBI Taxonomy" id="1075417"/>
    <lineage>
        <taxon>Bacteria</taxon>
        <taxon>Pseudomonadati</taxon>
        <taxon>Bacteroidota</taxon>
        <taxon>Cytophagia</taxon>
        <taxon>Cytophagales</taxon>
        <taxon>Catalimonadaceae</taxon>
        <taxon>Catalinimonas</taxon>
    </lineage>
</organism>
<evidence type="ECO:0000313" key="2">
    <source>
        <dbReference type="EMBL" id="SDK23395.1"/>
    </source>
</evidence>
<protein>
    <submittedName>
        <fullName evidence="2">Uncharacterized protein</fullName>
    </submittedName>
</protein>
<name>A0A1G9A9W4_9BACT</name>
<sequence>MHTRRSNRAGQSEKWSSPFNAPRKRYGVQTYHFYRDITQVKVVRLFFAGRR</sequence>
<dbReference type="Proteomes" id="UP000198510">
    <property type="component" value="Unassembled WGS sequence"/>
</dbReference>